<evidence type="ECO:0000256" key="1">
    <source>
        <dbReference type="ARBA" id="ARBA00006484"/>
    </source>
</evidence>
<dbReference type="InterPro" id="IPR002347">
    <property type="entry name" value="SDR_fam"/>
</dbReference>
<accession>A0AAJ0FRR0</accession>
<name>A0AAJ0FRR0_9HYPO</name>
<dbReference type="PANTHER" id="PTHR43544">
    <property type="entry name" value="SHORT-CHAIN DEHYDROGENASE/REDUCTASE"/>
    <property type="match status" value="1"/>
</dbReference>
<dbReference type="InterPro" id="IPR051468">
    <property type="entry name" value="Fungal_SecMetab_SDRs"/>
</dbReference>
<gene>
    <name evidence="2" type="ORF">QQS21_007807</name>
</gene>
<dbReference type="AlphaFoldDB" id="A0AAJ0FRR0"/>
<dbReference type="EMBL" id="JASWJB010000167">
    <property type="protein sequence ID" value="KAK2594461.1"/>
    <property type="molecule type" value="Genomic_DNA"/>
</dbReference>
<sequence>MADSSIVFITGANTGIGFETVKALVQSPSPYYIFMGSRDLTKAGNAIVELKDIMARSKSTVEPVQIDVTDDESIQRAAETVQAKFGRIDVLINNAGAHFERSFTADSPNFRALFNKAYDINVTGAQVTTTIFAPLLLKSTGPRLIFLTSGVSTLEGAFNSFRPPWAPSPKAGWPKDGLSGGQGYKSSKAALNMCMLTWHWILKEDGVKTFAISPGLLATNLGGLGPDRLRAIGAKEPFLGGDLVKRVVEGERDDDVGRVISQDGVQPF</sequence>
<evidence type="ECO:0000313" key="3">
    <source>
        <dbReference type="Proteomes" id="UP001251528"/>
    </source>
</evidence>
<dbReference type="PRINTS" id="PR00081">
    <property type="entry name" value="GDHRDH"/>
</dbReference>
<dbReference type="Proteomes" id="UP001251528">
    <property type="component" value="Unassembled WGS sequence"/>
</dbReference>
<dbReference type="PANTHER" id="PTHR43544:SF32">
    <property type="entry name" value="CHAIN DEHYDROGENASE, PUTATIVE (AFU_ORTHOLOGUE AFUA_5G01530)-RELATED"/>
    <property type="match status" value="1"/>
</dbReference>
<evidence type="ECO:0000313" key="2">
    <source>
        <dbReference type="EMBL" id="KAK2594461.1"/>
    </source>
</evidence>
<dbReference type="GO" id="GO:0005737">
    <property type="term" value="C:cytoplasm"/>
    <property type="evidence" value="ECO:0007669"/>
    <property type="project" value="TreeGrafter"/>
</dbReference>
<dbReference type="Gene3D" id="3.40.50.720">
    <property type="entry name" value="NAD(P)-binding Rossmann-like Domain"/>
    <property type="match status" value="1"/>
</dbReference>
<protein>
    <submittedName>
        <fullName evidence="2">Uncharacterized protein</fullName>
    </submittedName>
</protein>
<keyword evidence="3" id="KW-1185">Reference proteome</keyword>
<dbReference type="GO" id="GO:0019748">
    <property type="term" value="P:secondary metabolic process"/>
    <property type="evidence" value="ECO:0007669"/>
    <property type="project" value="TreeGrafter"/>
</dbReference>
<organism evidence="2 3">
    <name type="scientific">Conoideocrella luteorostrata</name>
    <dbReference type="NCBI Taxonomy" id="1105319"/>
    <lineage>
        <taxon>Eukaryota</taxon>
        <taxon>Fungi</taxon>
        <taxon>Dikarya</taxon>
        <taxon>Ascomycota</taxon>
        <taxon>Pezizomycotina</taxon>
        <taxon>Sordariomycetes</taxon>
        <taxon>Hypocreomycetidae</taxon>
        <taxon>Hypocreales</taxon>
        <taxon>Clavicipitaceae</taxon>
        <taxon>Conoideocrella</taxon>
    </lineage>
</organism>
<dbReference type="InterPro" id="IPR036291">
    <property type="entry name" value="NAD(P)-bd_dom_sf"/>
</dbReference>
<proteinExistence type="inferred from homology"/>
<comment type="caution">
    <text evidence="2">The sequence shown here is derived from an EMBL/GenBank/DDBJ whole genome shotgun (WGS) entry which is preliminary data.</text>
</comment>
<dbReference type="Pfam" id="PF00106">
    <property type="entry name" value="adh_short"/>
    <property type="match status" value="1"/>
</dbReference>
<comment type="similarity">
    <text evidence="1">Belongs to the short-chain dehydrogenases/reductases (SDR) family.</text>
</comment>
<reference evidence="2" key="1">
    <citation type="submission" date="2023-06" db="EMBL/GenBank/DDBJ databases">
        <title>Conoideocrella luteorostrata (Hypocreales: Clavicipitaceae), a potential biocontrol fungus for elongate hemlock scale in United States Christmas tree production areas.</title>
        <authorList>
            <person name="Barrett H."/>
            <person name="Lovett B."/>
            <person name="Macias A.M."/>
            <person name="Stajich J.E."/>
            <person name="Kasson M.T."/>
        </authorList>
    </citation>
    <scope>NUCLEOTIDE SEQUENCE</scope>
    <source>
        <strain evidence="2">ARSEF 14590</strain>
    </source>
</reference>
<dbReference type="SUPFAM" id="SSF51735">
    <property type="entry name" value="NAD(P)-binding Rossmann-fold domains"/>
    <property type="match status" value="1"/>
</dbReference>
<dbReference type="GO" id="GO:0016491">
    <property type="term" value="F:oxidoreductase activity"/>
    <property type="evidence" value="ECO:0007669"/>
    <property type="project" value="TreeGrafter"/>
</dbReference>